<protein>
    <recommendedName>
        <fullName evidence="1">F-box/LRR-repeat protein 15-like leucin rich repeat domain-containing protein</fullName>
    </recommendedName>
</protein>
<proteinExistence type="predicted"/>
<dbReference type="InterPro" id="IPR006553">
    <property type="entry name" value="Leu-rich_rpt_Cys-con_subtyp"/>
</dbReference>
<keyword evidence="3" id="KW-1185">Reference proteome</keyword>
<name>A0A9P0GVG1_PHACE</name>
<sequence>MNGLNSVNKEHWRSSVGSLLSIVIDYVVNNLASFSNDNMESLKILPYHIKNRILRKFTTSSYFWKNIDMKQVLSAIVNDNTYHVNLTSIAIDNEILNILTNSKNIQKLYLSRNGNNFITSTGLINLFKHTNSLCLLLLAHCDQMNDDVLEVLANYCPNLMGLDIGGCVNITDMGMDKLSKLRNLTWLTLSSTQISDGGIQSIVTGPSGAKIKELRIEDCKNVTEQGLRAVADNCPKVEILMFHKCSTINSSNIMFQEQPFKNLKHVTWTFTW</sequence>
<accession>A0A9P0GVG1</accession>
<dbReference type="GO" id="GO:0031146">
    <property type="term" value="P:SCF-dependent proteasomal ubiquitin-dependent protein catabolic process"/>
    <property type="evidence" value="ECO:0007669"/>
    <property type="project" value="TreeGrafter"/>
</dbReference>
<evidence type="ECO:0000313" key="3">
    <source>
        <dbReference type="Proteomes" id="UP001153737"/>
    </source>
</evidence>
<dbReference type="InterPro" id="IPR057207">
    <property type="entry name" value="FBXL15_LRR"/>
</dbReference>
<dbReference type="OrthoDB" id="10257471at2759"/>
<gene>
    <name evidence="2" type="ORF">PHAECO_LOCUS10079</name>
</gene>
<reference evidence="2" key="2">
    <citation type="submission" date="2022-10" db="EMBL/GenBank/DDBJ databases">
        <authorList>
            <consortium name="ENA_rothamsted_submissions"/>
            <consortium name="culmorum"/>
            <person name="King R."/>
        </authorList>
    </citation>
    <scope>NUCLEOTIDE SEQUENCE</scope>
</reference>
<reference evidence="2" key="1">
    <citation type="submission" date="2022-01" db="EMBL/GenBank/DDBJ databases">
        <authorList>
            <person name="King R."/>
        </authorList>
    </citation>
    <scope>NUCLEOTIDE SEQUENCE</scope>
</reference>
<dbReference type="EMBL" id="OU896712">
    <property type="protein sequence ID" value="CAH1173551.1"/>
    <property type="molecule type" value="Genomic_DNA"/>
</dbReference>
<dbReference type="Gene3D" id="3.80.10.10">
    <property type="entry name" value="Ribonuclease Inhibitor"/>
    <property type="match status" value="1"/>
</dbReference>
<feature type="domain" description="F-box/LRR-repeat protein 15-like leucin rich repeat" evidence="1">
    <location>
        <begin position="92"/>
        <end position="228"/>
    </location>
</feature>
<dbReference type="Pfam" id="PF25372">
    <property type="entry name" value="DUF7885"/>
    <property type="match status" value="1"/>
</dbReference>
<evidence type="ECO:0000313" key="2">
    <source>
        <dbReference type="EMBL" id="CAH1173551.1"/>
    </source>
</evidence>
<dbReference type="AlphaFoldDB" id="A0A9P0GVG1"/>
<dbReference type="SUPFAM" id="SSF52047">
    <property type="entry name" value="RNI-like"/>
    <property type="match status" value="1"/>
</dbReference>
<dbReference type="GO" id="GO:0019005">
    <property type="term" value="C:SCF ubiquitin ligase complex"/>
    <property type="evidence" value="ECO:0007669"/>
    <property type="project" value="TreeGrafter"/>
</dbReference>
<dbReference type="SMART" id="SM00367">
    <property type="entry name" value="LRR_CC"/>
    <property type="match status" value="3"/>
</dbReference>
<dbReference type="PANTHER" id="PTHR13318">
    <property type="entry name" value="PARTNER OF PAIRED, ISOFORM B-RELATED"/>
    <property type="match status" value="1"/>
</dbReference>
<dbReference type="PANTHER" id="PTHR13318:SF190">
    <property type="entry name" value="PARTNER OF PAIRED, ISOFORM B"/>
    <property type="match status" value="1"/>
</dbReference>
<evidence type="ECO:0000259" key="1">
    <source>
        <dbReference type="Pfam" id="PF25372"/>
    </source>
</evidence>
<dbReference type="InterPro" id="IPR032675">
    <property type="entry name" value="LRR_dom_sf"/>
</dbReference>
<organism evidence="2 3">
    <name type="scientific">Phaedon cochleariae</name>
    <name type="common">Mustard beetle</name>
    <dbReference type="NCBI Taxonomy" id="80249"/>
    <lineage>
        <taxon>Eukaryota</taxon>
        <taxon>Metazoa</taxon>
        <taxon>Ecdysozoa</taxon>
        <taxon>Arthropoda</taxon>
        <taxon>Hexapoda</taxon>
        <taxon>Insecta</taxon>
        <taxon>Pterygota</taxon>
        <taxon>Neoptera</taxon>
        <taxon>Endopterygota</taxon>
        <taxon>Coleoptera</taxon>
        <taxon>Polyphaga</taxon>
        <taxon>Cucujiformia</taxon>
        <taxon>Chrysomeloidea</taxon>
        <taxon>Chrysomelidae</taxon>
        <taxon>Chrysomelinae</taxon>
        <taxon>Chrysomelini</taxon>
        <taxon>Phaedon</taxon>
    </lineage>
</organism>
<dbReference type="Proteomes" id="UP001153737">
    <property type="component" value="Chromosome 6"/>
</dbReference>